<dbReference type="OMA" id="NDQHNAV"/>
<dbReference type="EnsemblMetazoa" id="XM_014400493.1">
    <property type="protein sequence ID" value="XP_014255979.1"/>
    <property type="gene ID" value="LOC106670300"/>
</dbReference>
<dbReference type="KEGG" id="clec:106670300"/>
<feature type="signal peptide" evidence="1">
    <location>
        <begin position="1"/>
        <end position="22"/>
    </location>
</feature>
<proteinExistence type="predicted"/>
<organism evidence="2 3">
    <name type="scientific">Cimex lectularius</name>
    <name type="common">Bed bug</name>
    <name type="synonym">Acanthia lectularia</name>
    <dbReference type="NCBI Taxonomy" id="79782"/>
    <lineage>
        <taxon>Eukaryota</taxon>
        <taxon>Metazoa</taxon>
        <taxon>Ecdysozoa</taxon>
        <taxon>Arthropoda</taxon>
        <taxon>Hexapoda</taxon>
        <taxon>Insecta</taxon>
        <taxon>Pterygota</taxon>
        <taxon>Neoptera</taxon>
        <taxon>Paraneoptera</taxon>
        <taxon>Hemiptera</taxon>
        <taxon>Heteroptera</taxon>
        <taxon>Panheteroptera</taxon>
        <taxon>Cimicomorpha</taxon>
        <taxon>Cimicidae</taxon>
        <taxon>Cimex</taxon>
    </lineage>
</organism>
<dbReference type="PANTHER" id="PTHR37685">
    <property type="entry name" value="GEO11136P1-RELATED"/>
    <property type="match status" value="1"/>
</dbReference>
<dbReference type="AlphaFoldDB" id="A0A8I6S2L3"/>
<keyword evidence="3" id="KW-1185">Reference proteome</keyword>
<sequence length="141" mass="15691">MRRVAMSVSFGLFLAILLNISAQQSASTTRRCRKNDQHNAVFGTKQPDDNTQQLLRSENIKVGPRQKKSTTYPFVYPEQGDIRGNITYIEASDRTADGKGGCVFLIEGGVGYDNVTLHFRTQKSLGMEFVVSIYGKPKQPS</sequence>
<evidence type="ECO:0000256" key="1">
    <source>
        <dbReference type="SAM" id="SignalP"/>
    </source>
</evidence>
<protein>
    <recommendedName>
        <fullName evidence="4">Salivary secreted protein</fullName>
    </recommendedName>
</protein>
<dbReference type="Proteomes" id="UP000494040">
    <property type="component" value="Unassembled WGS sequence"/>
</dbReference>
<evidence type="ECO:0008006" key="4">
    <source>
        <dbReference type="Google" id="ProtNLM"/>
    </source>
</evidence>
<dbReference type="PANTHER" id="PTHR37685:SF1">
    <property type="entry name" value="GEO11136P1-RELATED"/>
    <property type="match status" value="1"/>
</dbReference>
<evidence type="ECO:0000313" key="3">
    <source>
        <dbReference type="Proteomes" id="UP000494040"/>
    </source>
</evidence>
<dbReference type="GeneID" id="106670300"/>
<accession>A0A8I6S2L3</accession>
<dbReference type="Pfam" id="PF15868">
    <property type="entry name" value="MBF2"/>
    <property type="match status" value="1"/>
</dbReference>
<evidence type="ECO:0000313" key="2">
    <source>
        <dbReference type="EnsemblMetazoa" id="XP_014255979.1"/>
    </source>
</evidence>
<dbReference type="InterPro" id="IPR031734">
    <property type="entry name" value="MBF2"/>
</dbReference>
<name>A0A8I6S2L3_CIMLE</name>
<dbReference type="RefSeq" id="XP_014255979.1">
    <property type="nucleotide sequence ID" value="XM_014400493.1"/>
</dbReference>
<keyword evidence="1" id="KW-0732">Signal</keyword>
<dbReference type="OrthoDB" id="6617134at2759"/>
<reference evidence="2" key="1">
    <citation type="submission" date="2022-01" db="UniProtKB">
        <authorList>
            <consortium name="EnsemblMetazoa"/>
        </authorList>
    </citation>
    <scope>IDENTIFICATION</scope>
</reference>
<feature type="chain" id="PRO_5035296994" description="Salivary secreted protein" evidence="1">
    <location>
        <begin position="23"/>
        <end position="141"/>
    </location>
</feature>